<reference evidence="2" key="2">
    <citation type="submission" date="2012-06" db="EMBL/GenBank/DDBJ databases">
        <authorList>
            <person name="Yu Y."/>
            <person name="Currie J."/>
            <person name="Lomeli R."/>
            <person name="Angelova A."/>
            <person name="Collura K."/>
            <person name="Wissotski M."/>
            <person name="Campos D."/>
            <person name="Kudrna D."/>
            <person name="Golser W."/>
            <person name="Ashely E."/>
            <person name="Descour A."/>
            <person name="Fernandes J."/>
            <person name="Soderlund C."/>
            <person name="Walbot V."/>
        </authorList>
    </citation>
    <scope>NUCLEOTIDE SEQUENCE</scope>
    <source>
        <strain evidence="2">B73</strain>
    </source>
</reference>
<evidence type="ECO:0000313" key="2">
    <source>
        <dbReference type="EMBL" id="ACN26378.1"/>
    </source>
</evidence>
<organism evidence="2">
    <name type="scientific">Zea mays</name>
    <name type="common">Maize</name>
    <dbReference type="NCBI Taxonomy" id="4577"/>
    <lineage>
        <taxon>Eukaryota</taxon>
        <taxon>Viridiplantae</taxon>
        <taxon>Streptophyta</taxon>
        <taxon>Embryophyta</taxon>
        <taxon>Tracheophyta</taxon>
        <taxon>Spermatophyta</taxon>
        <taxon>Magnoliopsida</taxon>
        <taxon>Liliopsida</taxon>
        <taxon>Poales</taxon>
        <taxon>Poaceae</taxon>
        <taxon>PACMAD clade</taxon>
        <taxon>Panicoideae</taxon>
        <taxon>Andropogonodae</taxon>
        <taxon>Andropogoneae</taxon>
        <taxon>Tripsacinae</taxon>
        <taxon>Zea</taxon>
    </lineage>
</organism>
<accession>C0HH75</accession>
<name>C0HH75_MAIZE</name>
<proteinExistence type="evidence at transcript level"/>
<dbReference type="EMBL" id="BT061681">
    <property type="protein sequence ID" value="ACN26378.1"/>
    <property type="molecule type" value="mRNA"/>
</dbReference>
<reference evidence="2" key="1">
    <citation type="journal article" date="2009" name="PLoS Genet.">
        <title>Sequencing, mapping, and analysis of 27,455 maize full-length cDNAs.</title>
        <authorList>
            <person name="Soderlund C."/>
            <person name="Descour A."/>
            <person name="Kudrna D."/>
            <person name="Bomhoff M."/>
            <person name="Boyd L."/>
            <person name="Currie J."/>
            <person name="Angelova A."/>
            <person name="Collura K."/>
            <person name="Wissotski M."/>
            <person name="Ashley E."/>
            <person name="Morrow D."/>
            <person name="Fernandes J."/>
            <person name="Walbot V."/>
            <person name="Yu Y."/>
        </authorList>
    </citation>
    <scope>NUCLEOTIDE SEQUENCE</scope>
    <source>
        <strain evidence="2">B73</strain>
    </source>
</reference>
<protein>
    <submittedName>
        <fullName evidence="2">Uncharacterized protein</fullName>
    </submittedName>
</protein>
<sequence>MQINTLNEVQRHFIEIGNRPNSASKTILLSLKPYESNLNLEVYTILNESHFLSINIFSDPPRERDLPGAVVERERHAGLHVHHAHHPPQNPNVGGVDAVDRDDKVAITGGVGGGEGAGDVTNGGGGGSGEAGVTRLSRRRGGDRGIVGRRGGVLRRHDGRTGEVGGHRTHVGAGTVVLRFRWGR</sequence>
<feature type="region of interest" description="Disordered" evidence="1">
    <location>
        <begin position="109"/>
        <end position="150"/>
    </location>
</feature>
<feature type="compositionally biased region" description="Gly residues" evidence="1">
    <location>
        <begin position="109"/>
        <end position="130"/>
    </location>
</feature>
<dbReference type="AlphaFoldDB" id="C0HH75"/>
<evidence type="ECO:0000256" key="1">
    <source>
        <dbReference type="SAM" id="MobiDB-lite"/>
    </source>
</evidence>